<dbReference type="EMBL" id="QPGA01000033">
    <property type="protein sequence ID" value="RDE49768.1"/>
    <property type="molecule type" value="Genomic_DNA"/>
</dbReference>
<comment type="caution">
    <text evidence="2">The sequence shown here is derived from an EMBL/GenBank/DDBJ whole genome shotgun (WGS) entry which is preliminary data.</text>
</comment>
<organism evidence="2 3">
    <name type="scientific">Candidatus Accumulibacter meliphilus</name>
    <dbReference type="NCBI Taxonomy" id="2211374"/>
    <lineage>
        <taxon>Bacteria</taxon>
        <taxon>Pseudomonadati</taxon>
        <taxon>Pseudomonadota</taxon>
        <taxon>Betaproteobacteria</taxon>
        <taxon>Candidatus Accumulibacter</taxon>
    </lineage>
</organism>
<feature type="compositionally biased region" description="Polar residues" evidence="1">
    <location>
        <begin position="127"/>
        <end position="141"/>
    </location>
</feature>
<proteinExistence type="predicted"/>
<name>A0A369XQT3_9PROT</name>
<evidence type="ECO:0000313" key="3">
    <source>
        <dbReference type="Proteomes" id="UP000253831"/>
    </source>
</evidence>
<evidence type="ECO:0000256" key="1">
    <source>
        <dbReference type="SAM" id="MobiDB-lite"/>
    </source>
</evidence>
<feature type="region of interest" description="Disordered" evidence="1">
    <location>
        <begin position="106"/>
        <end position="141"/>
    </location>
</feature>
<evidence type="ECO:0000313" key="2">
    <source>
        <dbReference type="EMBL" id="RDE49768.1"/>
    </source>
</evidence>
<reference evidence="2 3" key="1">
    <citation type="submission" date="2018-05" db="EMBL/GenBank/DDBJ databases">
        <title>Integrated omic analyses show evidence that a Ca. Accumulibacter phosphatis strain performs denitrification under micro-aerobic conditions.</title>
        <authorList>
            <person name="Camejo P.Y."/>
            <person name="Katherine M.D."/>
            <person name="Daniel N.R."/>
        </authorList>
    </citation>
    <scope>NUCLEOTIDE SEQUENCE [LARGE SCALE GENOMIC DNA]</scope>
    <source>
        <strain evidence="2">UW-LDO-IC</strain>
    </source>
</reference>
<sequence length="169" mass="18201">MAVCVLALLGSRDVLAADLKQVLIAAIDAPDGRSDGDLSGRMAEFLKGQRRSPAPVRVQVRTLSKFATAGCARLEATLIQDDVPTKDGQRVPFAVRYELNLCRDGQPPSEGIDLDAASRALPGESPGQRQQARASTTNSSTPCIVGPVGKIRVRRLWSLVADRHGRRFL</sequence>
<protein>
    <submittedName>
        <fullName evidence="2">Uncharacterized protein</fullName>
    </submittedName>
</protein>
<gene>
    <name evidence="2" type="ORF">DVS81_15040</name>
</gene>
<dbReference type="AlphaFoldDB" id="A0A369XQT3"/>
<accession>A0A369XQT3</accession>
<dbReference type="Proteomes" id="UP000253831">
    <property type="component" value="Unassembled WGS sequence"/>
</dbReference>